<dbReference type="Gene3D" id="3.40.50.10490">
    <property type="entry name" value="Glucose-6-phosphate isomerase like protein, domain 1"/>
    <property type="match status" value="1"/>
</dbReference>
<dbReference type="InterPro" id="IPR001347">
    <property type="entry name" value="SIS_dom"/>
</dbReference>
<protein>
    <recommendedName>
        <fullName evidence="1">SIS domain-containing protein</fullName>
    </recommendedName>
</protein>
<dbReference type="CDD" id="cd05009">
    <property type="entry name" value="SIS_GlmS_GlmD_2"/>
    <property type="match status" value="1"/>
</dbReference>
<sequence length="80" mass="9074">ISNMQEVIARGAKVLLITNKSKDEVYSENIWQTIEVENTSDDLLPFLITVPLQMLAYYSALKKGYDIDKPRNLAKSVTVE</sequence>
<evidence type="ECO:0000259" key="1">
    <source>
        <dbReference type="PROSITE" id="PS51464"/>
    </source>
</evidence>
<dbReference type="PROSITE" id="PS51464">
    <property type="entry name" value="SIS"/>
    <property type="match status" value="1"/>
</dbReference>
<dbReference type="PANTHER" id="PTHR10937:SF0">
    <property type="entry name" value="GLUTAMINE--FRUCTOSE-6-PHOSPHATE TRANSAMINASE (ISOMERIZING)"/>
    <property type="match status" value="1"/>
</dbReference>
<gene>
    <name evidence="2" type="ORF">METZ01_LOCUS314764</name>
</gene>
<dbReference type="Pfam" id="PF01380">
    <property type="entry name" value="SIS"/>
    <property type="match status" value="1"/>
</dbReference>
<feature type="domain" description="SIS" evidence="1">
    <location>
        <begin position="1"/>
        <end position="70"/>
    </location>
</feature>
<dbReference type="EMBL" id="UINC01101248">
    <property type="protein sequence ID" value="SVC61910.1"/>
    <property type="molecule type" value="Genomic_DNA"/>
</dbReference>
<accession>A0A382NMN1</accession>
<dbReference type="InterPro" id="IPR046348">
    <property type="entry name" value="SIS_dom_sf"/>
</dbReference>
<dbReference type="AlphaFoldDB" id="A0A382NMN1"/>
<dbReference type="GO" id="GO:0006487">
    <property type="term" value="P:protein N-linked glycosylation"/>
    <property type="evidence" value="ECO:0007669"/>
    <property type="project" value="TreeGrafter"/>
</dbReference>
<dbReference type="GO" id="GO:0006047">
    <property type="term" value="P:UDP-N-acetylglucosamine metabolic process"/>
    <property type="evidence" value="ECO:0007669"/>
    <property type="project" value="TreeGrafter"/>
</dbReference>
<feature type="non-terminal residue" evidence="2">
    <location>
        <position position="1"/>
    </location>
</feature>
<dbReference type="GO" id="GO:0097367">
    <property type="term" value="F:carbohydrate derivative binding"/>
    <property type="evidence" value="ECO:0007669"/>
    <property type="project" value="InterPro"/>
</dbReference>
<organism evidence="2">
    <name type="scientific">marine metagenome</name>
    <dbReference type="NCBI Taxonomy" id="408172"/>
    <lineage>
        <taxon>unclassified sequences</taxon>
        <taxon>metagenomes</taxon>
        <taxon>ecological metagenomes</taxon>
    </lineage>
</organism>
<name>A0A382NMN1_9ZZZZ</name>
<proteinExistence type="predicted"/>
<reference evidence="2" key="1">
    <citation type="submission" date="2018-05" db="EMBL/GenBank/DDBJ databases">
        <authorList>
            <person name="Lanie J.A."/>
            <person name="Ng W.-L."/>
            <person name="Kazmierczak K.M."/>
            <person name="Andrzejewski T.M."/>
            <person name="Davidsen T.M."/>
            <person name="Wayne K.J."/>
            <person name="Tettelin H."/>
            <person name="Glass J.I."/>
            <person name="Rusch D."/>
            <person name="Podicherti R."/>
            <person name="Tsui H.-C.T."/>
            <person name="Winkler M.E."/>
        </authorList>
    </citation>
    <scope>NUCLEOTIDE SEQUENCE</scope>
</reference>
<dbReference type="GO" id="GO:0006002">
    <property type="term" value="P:fructose 6-phosphate metabolic process"/>
    <property type="evidence" value="ECO:0007669"/>
    <property type="project" value="TreeGrafter"/>
</dbReference>
<dbReference type="GO" id="GO:0004360">
    <property type="term" value="F:glutamine-fructose-6-phosphate transaminase (isomerizing) activity"/>
    <property type="evidence" value="ECO:0007669"/>
    <property type="project" value="TreeGrafter"/>
</dbReference>
<dbReference type="InterPro" id="IPR035490">
    <property type="entry name" value="GlmS/FrlB_SIS"/>
</dbReference>
<dbReference type="SUPFAM" id="SSF53697">
    <property type="entry name" value="SIS domain"/>
    <property type="match status" value="1"/>
</dbReference>
<dbReference type="PANTHER" id="PTHR10937">
    <property type="entry name" value="GLUCOSAMINE--FRUCTOSE-6-PHOSPHATE AMINOTRANSFERASE, ISOMERIZING"/>
    <property type="match status" value="1"/>
</dbReference>
<evidence type="ECO:0000313" key="2">
    <source>
        <dbReference type="EMBL" id="SVC61910.1"/>
    </source>
</evidence>